<dbReference type="PANTHER" id="PTHR11394">
    <property type="entry name" value="TASTE RECEPTOR TYPE 2"/>
    <property type="match status" value="1"/>
</dbReference>
<accession>A0A7J8G3K1</accession>
<dbReference type="SUPFAM" id="SSF81321">
    <property type="entry name" value="Family A G protein-coupled receptor-like"/>
    <property type="match status" value="1"/>
</dbReference>
<feature type="transmembrane region" description="Helical" evidence="14">
    <location>
        <begin position="267"/>
        <end position="284"/>
    </location>
</feature>
<dbReference type="InterPro" id="IPR007960">
    <property type="entry name" value="TAS2R"/>
</dbReference>
<keyword evidence="7 13" id="KW-0297">G-protein coupled receptor</keyword>
<dbReference type="InParanoid" id="A0A7J8G3K1"/>
<dbReference type="OrthoDB" id="8876749at2759"/>
<dbReference type="Proteomes" id="UP000550707">
    <property type="component" value="Unassembled WGS sequence"/>
</dbReference>
<reference evidence="16 17" key="1">
    <citation type="journal article" date="2020" name="Nature">
        <title>Six reference-quality genomes reveal evolution of bat adaptations.</title>
        <authorList>
            <person name="Jebb D."/>
            <person name="Huang Z."/>
            <person name="Pippel M."/>
            <person name="Hughes G.M."/>
            <person name="Lavrichenko K."/>
            <person name="Devanna P."/>
            <person name="Winkler S."/>
            <person name="Jermiin L.S."/>
            <person name="Skirmuntt E.C."/>
            <person name="Katzourakis A."/>
            <person name="Burkitt-Gray L."/>
            <person name="Ray D.A."/>
            <person name="Sullivan K.A.M."/>
            <person name="Roscito J.G."/>
            <person name="Kirilenko B.M."/>
            <person name="Davalos L.M."/>
            <person name="Corthals A.P."/>
            <person name="Power M.L."/>
            <person name="Jones G."/>
            <person name="Ransome R.D."/>
            <person name="Dechmann D.K.N."/>
            <person name="Locatelli A.G."/>
            <person name="Puechmaille S.J."/>
            <person name="Fedrigo O."/>
            <person name="Jarvis E.D."/>
            <person name="Hiller M."/>
            <person name="Vernes S.C."/>
            <person name="Myers E.W."/>
            <person name="Teeling E.C."/>
        </authorList>
    </citation>
    <scope>NUCLEOTIDE SEQUENCE [LARGE SCALE GENOMIC DNA]</scope>
    <source>
        <strain evidence="16">MMolMol1</strain>
        <tissue evidence="16">Muscle</tissue>
    </source>
</reference>
<dbReference type="InterPro" id="IPR017452">
    <property type="entry name" value="GPCR_Rhodpsn_7TM"/>
</dbReference>
<comment type="function">
    <text evidence="11">Receptor that may play a role in the perception of bitterness and is gustducin-linked. May play a role in sensing the chemical composition of the gastrointestinal content. The activity of this receptor may stimulate alpha gustducin, mediate PLC-beta-2 activation and lead to the gating of TRPM5.</text>
</comment>
<feature type="transmembrane region" description="Helical" evidence="14">
    <location>
        <begin position="6"/>
        <end position="34"/>
    </location>
</feature>
<evidence type="ECO:0000313" key="16">
    <source>
        <dbReference type="EMBL" id="KAF6454002.1"/>
    </source>
</evidence>
<protein>
    <recommendedName>
        <fullName evidence="13">Taste receptor type 2</fullName>
    </recommendedName>
</protein>
<keyword evidence="3 13" id="KW-0919">Taste</keyword>
<comment type="caution">
    <text evidence="16">The sequence shown here is derived from an EMBL/GenBank/DDBJ whole genome shotgun (WGS) entry which is preliminary data.</text>
</comment>
<comment type="similarity">
    <text evidence="2 12">Belongs to the G-protein coupled receptor T2R family.</text>
</comment>
<gene>
    <name evidence="16" type="ORF">HJG59_017813</name>
</gene>
<dbReference type="Pfam" id="PF05296">
    <property type="entry name" value="TAS2R"/>
    <property type="match status" value="1"/>
</dbReference>
<feature type="transmembrane region" description="Helical" evidence="14">
    <location>
        <begin position="180"/>
        <end position="207"/>
    </location>
</feature>
<organism evidence="16 17">
    <name type="scientific">Molossus molossus</name>
    <name type="common">Pallas' mastiff bat</name>
    <name type="synonym">Vespertilio molossus</name>
    <dbReference type="NCBI Taxonomy" id="27622"/>
    <lineage>
        <taxon>Eukaryota</taxon>
        <taxon>Metazoa</taxon>
        <taxon>Chordata</taxon>
        <taxon>Craniata</taxon>
        <taxon>Vertebrata</taxon>
        <taxon>Euteleostomi</taxon>
        <taxon>Mammalia</taxon>
        <taxon>Eutheria</taxon>
        <taxon>Laurasiatheria</taxon>
        <taxon>Chiroptera</taxon>
        <taxon>Yangochiroptera</taxon>
        <taxon>Molossidae</taxon>
        <taxon>Molossus</taxon>
    </lineage>
</organism>
<evidence type="ECO:0000256" key="5">
    <source>
        <dbReference type="ARBA" id="ARBA00022692"/>
    </source>
</evidence>
<keyword evidence="17" id="KW-1185">Reference proteome</keyword>
<dbReference type="GO" id="GO:0016020">
    <property type="term" value="C:membrane"/>
    <property type="evidence" value="ECO:0007669"/>
    <property type="project" value="UniProtKB-SubCell"/>
</dbReference>
<keyword evidence="9 13" id="KW-0675">Receptor</keyword>
<evidence type="ECO:0000256" key="1">
    <source>
        <dbReference type="ARBA" id="ARBA00004141"/>
    </source>
</evidence>
<evidence type="ECO:0000259" key="15">
    <source>
        <dbReference type="PROSITE" id="PS50262"/>
    </source>
</evidence>
<evidence type="ECO:0000256" key="13">
    <source>
        <dbReference type="RuleBase" id="RU004424"/>
    </source>
</evidence>
<feature type="domain" description="G-protein coupled receptors family 1 profile" evidence="15">
    <location>
        <begin position="23"/>
        <end position="283"/>
    </location>
</feature>
<evidence type="ECO:0000256" key="4">
    <source>
        <dbReference type="ARBA" id="ARBA00022606"/>
    </source>
</evidence>
<evidence type="ECO:0000256" key="7">
    <source>
        <dbReference type="ARBA" id="ARBA00023040"/>
    </source>
</evidence>
<feature type="transmembrane region" description="Helical" evidence="14">
    <location>
        <begin position="129"/>
        <end position="148"/>
    </location>
</feature>
<proteinExistence type="inferred from homology"/>
<evidence type="ECO:0000256" key="6">
    <source>
        <dbReference type="ARBA" id="ARBA00022989"/>
    </source>
</evidence>
<name>A0A7J8G3K1_MOLMO</name>
<dbReference type="PROSITE" id="PS50262">
    <property type="entry name" value="G_PROTEIN_RECEP_F1_2"/>
    <property type="match status" value="1"/>
</dbReference>
<evidence type="ECO:0000313" key="17">
    <source>
        <dbReference type="Proteomes" id="UP000550707"/>
    </source>
</evidence>
<keyword evidence="6 14" id="KW-1133">Transmembrane helix</keyword>
<evidence type="ECO:0000256" key="8">
    <source>
        <dbReference type="ARBA" id="ARBA00023136"/>
    </source>
</evidence>
<dbReference type="Gene3D" id="1.20.1070.10">
    <property type="entry name" value="Rhodopsin 7-helix transmembrane proteins"/>
    <property type="match status" value="1"/>
</dbReference>
<dbReference type="GO" id="GO:0004930">
    <property type="term" value="F:G protein-coupled receptor activity"/>
    <property type="evidence" value="ECO:0007669"/>
    <property type="project" value="UniProtKB-KW"/>
</dbReference>
<evidence type="ECO:0000256" key="12">
    <source>
        <dbReference type="RuleBase" id="RU004423"/>
    </source>
</evidence>
<feature type="transmembrane region" description="Helical" evidence="14">
    <location>
        <begin position="91"/>
        <end position="109"/>
    </location>
</feature>
<dbReference type="PANTHER" id="PTHR11394:SF70">
    <property type="entry name" value="TASTE RECEPTOR TYPE 2 MEMBER 42"/>
    <property type="match status" value="1"/>
</dbReference>
<evidence type="ECO:0000256" key="3">
    <source>
        <dbReference type="ARBA" id="ARBA00022480"/>
    </source>
</evidence>
<dbReference type="FunFam" id="1.20.1070.10:FF:000042">
    <property type="entry name" value="Taste receptor type 2 member 7"/>
    <property type="match status" value="1"/>
</dbReference>
<comment type="subcellular location">
    <subcellularLocation>
        <location evidence="1 13">Membrane</location>
        <topology evidence="1 13">Multi-pass membrane protein</topology>
    </subcellularLocation>
</comment>
<evidence type="ECO:0000256" key="14">
    <source>
        <dbReference type="SAM" id="Phobius"/>
    </source>
</evidence>
<feature type="transmembrane region" description="Helical" evidence="14">
    <location>
        <begin position="238"/>
        <end position="261"/>
    </location>
</feature>
<keyword evidence="8 13" id="KW-0472">Membrane</keyword>
<keyword evidence="10 13" id="KW-0807">Transducer</keyword>
<evidence type="ECO:0000256" key="11">
    <source>
        <dbReference type="ARBA" id="ARBA00024847"/>
    </source>
</evidence>
<keyword evidence="4 13" id="KW-0716">Sensory transduction</keyword>
<dbReference type="GO" id="GO:0033038">
    <property type="term" value="F:bitter taste receptor activity"/>
    <property type="evidence" value="ECO:0007669"/>
    <property type="project" value="InterPro"/>
</dbReference>
<keyword evidence="5 13" id="KW-0812">Transmembrane</keyword>
<evidence type="ECO:0000256" key="2">
    <source>
        <dbReference type="ARBA" id="ARBA00007376"/>
    </source>
</evidence>
<evidence type="ECO:0000256" key="10">
    <source>
        <dbReference type="ARBA" id="ARBA00023224"/>
    </source>
</evidence>
<sequence length="303" mass="35151">MLTGLDIIFLLLSIAGFTTGMLGNMFIVLVNCSGWLKNQHISLSDILFTCLAISRVTQLLVLFFESVTVVIPSHFISTYKLVKPVSFLWRITNHWTTWLATCLSIFYLLKIAHFSHSLFFWLKWRINKVVLVILGFSLFFLISDFVLLEEFTDLFLNVYVTNKSNLTLYTDESRTLCLEIMLFLSLTCLFPIVLSLASLFLLFLSLVRHIRNLQLNSMGSRDSSTEAHKRAIKMIMSFFFLFIANFFSTEMSYWIFLIFPMNTFSKYAMLAIYIFPSVHSLLLIRGNSKLRQTALKVLWHSEN</sequence>
<dbReference type="EMBL" id="JACASF010000010">
    <property type="protein sequence ID" value="KAF6454002.1"/>
    <property type="molecule type" value="Genomic_DNA"/>
</dbReference>
<dbReference type="AlphaFoldDB" id="A0A7J8G3K1"/>
<evidence type="ECO:0000256" key="9">
    <source>
        <dbReference type="ARBA" id="ARBA00023170"/>
    </source>
</evidence>